<dbReference type="EMBL" id="PYYB01000001">
    <property type="protein sequence ID" value="PTL59039.1"/>
    <property type="molecule type" value="Genomic_DNA"/>
</dbReference>
<dbReference type="InterPro" id="IPR005674">
    <property type="entry name" value="CocE/Ser_esterase"/>
</dbReference>
<dbReference type="InterPro" id="IPR008979">
    <property type="entry name" value="Galactose-bd-like_sf"/>
</dbReference>
<dbReference type="NCBIfam" id="TIGR00976">
    <property type="entry name" value="CocE_NonD"/>
    <property type="match status" value="1"/>
</dbReference>
<reference evidence="5 6" key="1">
    <citation type="submission" date="2018-03" db="EMBL/GenBank/DDBJ databases">
        <title>Aquarubrobacter algicola gen. nov., sp. nov., a novel actinobacterium isolated from shallow eutrophic lake during the end of cyanobacterial harmful algal blooms.</title>
        <authorList>
            <person name="Chun S.J."/>
        </authorList>
    </citation>
    <scope>NUCLEOTIDE SEQUENCE [LARGE SCALE GENOMIC DNA]</scope>
    <source>
        <strain evidence="5 6">Seoho-28</strain>
    </source>
</reference>
<dbReference type="Gene3D" id="3.40.50.1820">
    <property type="entry name" value="alpha/beta hydrolase"/>
    <property type="match status" value="2"/>
</dbReference>
<evidence type="ECO:0000313" key="5">
    <source>
        <dbReference type="EMBL" id="PTL59039.1"/>
    </source>
</evidence>
<feature type="domain" description="Xaa-Pro dipeptidyl-peptidase C-terminal" evidence="4">
    <location>
        <begin position="355"/>
        <end position="554"/>
    </location>
</feature>
<protein>
    <recommendedName>
        <fullName evidence="4">Xaa-Pro dipeptidyl-peptidase C-terminal domain-containing protein</fullName>
    </recommendedName>
</protein>
<gene>
    <name evidence="5" type="ORF">C7Y72_04955</name>
</gene>
<dbReference type="SMART" id="SM00939">
    <property type="entry name" value="PepX_C"/>
    <property type="match status" value="1"/>
</dbReference>
<proteinExistence type="predicted"/>
<feature type="chain" id="PRO_5015563215" description="Xaa-Pro dipeptidyl-peptidase C-terminal domain-containing protein" evidence="3">
    <location>
        <begin position="25"/>
        <end position="703"/>
    </location>
</feature>
<dbReference type="InterPro" id="IPR029058">
    <property type="entry name" value="AB_hydrolase_fold"/>
</dbReference>
<evidence type="ECO:0000256" key="1">
    <source>
        <dbReference type="ARBA" id="ARBA00022801"/>
    </source>
</evidence>
<dbReference type="Pfam" id="PF02129">
    <property type="entry name" value="Peptidase_S15"/>
    <property type="match status" value="1"/>
</dbReference>
<dbReference type="RefSeq" id="WP_107567475.1">
    <property type="nucleotide sequence ID" value="NZ_PYYB01000001.1"/>
</dbReference>
<dbReference type="SUPFAM" id="SSF53474">
    <property type="entry name" value="alpha/beta-Hydrolases"/>
    <property type="match status" value="1"/>
</dbReference>
<dbReference type="SUPFAM" id="SSF49785">
    <property type="entry name" value="Galactose-binding domain-like"/>
    <property type="match status" value="1"/>
</dbReference>
<dbReference type="Gene3D" id="2.60.120.260">
    <property type="entry name" value="Galactose-binding domain-like"/>
    <property type="match status" value="1"/>
</dbReference>
<sequence length="703" mass="75873">MRARPLLLTLLLAVLLLLPSAAVAANPDLPSGPRWYEDPRVGAEWTEEYITEADGTVLHADVLRPKGLPRDARTPVILTIGPYFAHAGGFGLTGALDGDPALPVGKQAGPSDVWTDLFVHGQLMQRGYTFAFVDTRGTGGSTGCLDFAGPGEQTDVVEAVRWAADAPWSTGSVGIYGKSYLGVTGLVGAVKEPPGLKAVVSMEPVYDQYEYLYANGVRFLNSLGTPLLYYDIAATPGIVTSDSPQYQLNALNDLERPGCPVRGYLEQAGNSDKSTPFWQARDLVRQAVGRGRVPLFLTQGFLEDNTKPVANAWRFFNALGGRGHRAWYGQFDHIRGGEEESGDRRDLAGFHAEVMRFFDHHVRGVPLADAPVDRDPPIRVQTSDGSWRTERSWPPADVQPLRTTLTPGGRYEDTGLNRGTGEASLLPVGTDGLGAWTISPPLPHDAHYAGVTHASLQLAAARPGASLSVDVYDIGPDRRALLLSREASLVPADGRVELDLYGQDWKLPAGHRVGVRVGSADAEWWTPVGTQQTVTLVRGTVDLPFLRHRRTEAVALKRPKRLDTWLEDAPITVPQETIDAATAPGFTLPAAQTALPVPAVAPPANVPVGGPTARLTARISATARRRGGRVRRITVLGNAPRGARVTVALRRGGRVVATRRVTARVGAYRVTFRVRRAGRYAARVGARRGTLALTARTRAVRVR</sequence>
<name>A0A2T4UII7_9ACTN</name>
<accession>A0A2T4UII7</accession>
<dbReference type="GO" id="GO:0008239">
    <property type="term" value="F:dipeptidyl-peptidase activity"/>
    <property type="evidence" value="ECO:0007669"/>
    <property type="project" value="InterPro"/>
</dbReference>
<dbReference type="Proteomes" id="UP000240739">
    <property type="component" value="Unassembled WGS sequence"/>
</dbReference>
<dbReference type="InterPro" id="IPR013736">
    <property type="entry name" value="Xaa-Pro_dipept_C"/>
</dbReference>
<comment type="caution">
    <text evidence="5">The sequence shown here is derived from an EMBL/GenBank/DDBJ whole genome shotgun (WGS) entry which is preliminary data.</text>
</comment>
<evidence type="ECO:0000313" key="6">
    <source>
        <dbReference type="Proteomes" id="UP000240739"/>
    </source>
</evidence>
<dbReference type="Pfam" id="PF08530">
    <property type="entry name" value="PepX_C"/>
    <property type="match status" value="1"/>
</dbReference>
<dbReference type="OrthoDB" id="5240615at2"/>
<feature type="signal peptide" evidence="3">
    <location>
        <begin position="1"/>
        <end position="24"/>
    </location>
</feature>
<keyword evidence="6" id="KW-1185">Reference proteome</keyword>
<dbReference type="AlphaFoldDB" id="A0A2T4UII7"/>
<evidence type="ECO:0000256" key="3">
    <source>
        <dbReference type="SAM" id="SignalP"/>
    </source>
</evidence>
<dbReference type="InterPro" id="IPR000383">
    <property type="entry name" value="Xaa-Pro-like_dom"/>
</dbReference>
<evidence type="ECO:0000256" key="2">
    <source>
        <dbReference type="SAM" id="MobiDB-lite"/>
    </source>
</evidence>
<organism evidence="5 6">
    <name type="scientific">Paraconexibacter algicola</name>
    <dbReference type="NCBI Taxonomy" id="2133960"/>
    <lineage>
        <taxon>Bacteria</taxon>
        <taxon>Bacillati</taxon>
        <taxon>Actinomycetota</taxon>
        <taxon>Thermoleophilia</taxon>
        <taxon>Solirubrobacterales</taxon>
        <taxon>Paraconexibacteraceae</taxon>
        <taxon>Paraconexibacter</taxon>
    </lineage>
</organism>
<feature type="region of interest" description="Disordered" evidence="2">
    <location>
        <begin position="373"/>
        <end position="423"/>
    </location>
</feature>
<keyword evidence="3" id="KW-0732">Signal</keyword>
<keyword evidence="1" id="KW-0378">Hydrolase</keyword>
<evidence type="ECO:0000259" key="4">
    <source>
        <dbReference type="SMART" id="SM00939"/>
    </source>
</evidence>